<name>A0AAW8Q2U3_VIBPH</name>
<comment type="caution">
    <text evidence="1">The sequence shown here is derived from an EMBL/GenBank/DDBJ whole genome shotgun (WGS) entry which is preliminary data.</text>
</comment>
<gene>
    <name evidence="1" type="ORF">QX249_09040</name>
</gene>
<protein>
    <submittedName>
        <fullName evidence="1">Uncharacterized protein</fullName>
    </submittedName>
</protein>
<dbReference type="EMBL" id="JAUHGG010000003">
    <property type="protein sequence ID" value="MDS1820798.1"/>
    <property type="molecule type" value="Genomic_DNA"/>
</dbReference>
<evidence type="ECO:0000313" key="1">
    <source>
        <dbReference type="EMBL" id="MDS1820798.1"/>
    </source>
</evidence>
<dbReference type="AlphaFoldDB" id="A0AAW8Q2U3"/>
<organism evidence="1 2">
    <name type="scientific">Vibrio parahaemolyticus</name>
    <dbReference type="NCBI Taxonomy" id="670"/>
    <lineage>
        <taxon>Bacteria</taxon>
        <taxon>Pseudomonadati</taxon>
        <taxon>Pseudomonadota</taxon>
        <taxon>Gammaproteobacteria</taxon>
        <taxon>Vibrionales</taxon>
        <taxon>Vibrionaceae</taxon>
        <taxon>Vibrio</taxon>
    </lineage>
</organism>
<accession>A0AAW8Q2U3</accession>
<dbReference type="RefSeq" id="WP_311019576.1">
    <property type="nucleotide sequence ID" value="NZ_JAUHGG010000003.1"/>
</dbReference>
<sequence length="443" mass="49986">MFSFNGQGCLSAGSRRSNNLFLEVTNSLKKMLSINSESDEVLERKAIAERALIEAFDEYSIEHLRCLSAIRLEAEEVAGCTSIPDDKLYDAIKSIAYNRRTPFRSQMMDLCASENVPRNVVNNVKSTLDALSDAYVVFGLSGLPLVACEVKWLKPQKLLSKCQESSVVDYLNRPEGRGWASLFKDPTKYSKTEMNFFDEVVLNLSDTFSPEDSLAIANCVLRTGCVEEGRACLRTVVITTEKPNYVAIADDITDWRSVAALVAESLKGIDVDRLEYYQKVPKTETYTIHVDIELPEGVAPIHRAPYRLRFKVQDWIHGKGAEAAENLPSKLVINWGDVYSRCPDFILEAFSKEQILQHLSSKLNKEIYSSIRKYKQHTESDGSANGRIYFYGEYYFAENGTDGLLDEIISRFINKSFPDPSCVESIRSSFVDRERNKALAISE</sequence>
<evidence type="ECO:0000313" key="2">
    <source>
        <dbReference type="Proteomes" id="UP001253193"/>
    </source>
</evidence>
<proteinExistence type="predicted"/>
<reference evidence="1" key="1">
    <citation type="submission" date="2023-06" db="EMBL/GenBank/DDBJ databases">
        <title>Genomic Diversity of Vibrio spp. and Metagenomic Analysis of Pathogens in Florida Gulf Coastal Waters Following Hurricane Ian.</title>
        <authorList>
            <person name="Brumfield K.D."/>
        </authorList>
    </citation>
    <scope>NUCLEOTIDE SEQUENCE</scope>
    <source>
        <strain evidence="1">WBS2B-138</strain>
    </source>
</reference>
<dbReference type="Proteomes" id="UP001253193">
    <property type="component" value="Unassembled WGS sequence"/>
</dbReference>